<dbReference type="InterPro" id="IPR007484">
    <property type="entry name" value="Peptidase_M28"/>
</dbReference>
<dbReference type="Proteomes" id="UP000614216">
    <property type="component" value="Unassembled WGS sequence"/>
</dbReference>
<sequence length="477" mass="53041">MNILKLTIVAIFALAILACSEDSKRVSGVTNSTSEKSTNNEVISGMVNRISSDSIEAKVKKLVSFGSRHSLSETKSDSFGIGAARRWVKSQFDGYAKNSGGRMLVELDPFIVPPGRRVPYKVEMKNVMATLKGTDPDDDRIFIISGHLDSRVSDVMDSTSKAPGANDDASGVALVMELARVMSGMEFPSTIIFLAVQGEEQGLLGATHLAEKLRQDSANVVAMFNNDMVGNTLSSQTELRNDSTVRVFSETIPAFETEDMEKLRKYSGSENDSHSRQLARYIKETGEAYVNNFNVTLNYRMDRYLRGGDHIPFSKNGFTAVRFCEMNENYYYQHQDVRKEKSQQYGDLPKYVNYNYAAQIARVNLAALANLALAPYEPKNVGLKVDLGNTTTLVWGAPDKGQTPKGYNILIRETYKPLWEKKIYINDTVATIPYSKDNFFFAVQSVGEKGALSLPVFPVPVRELPYKNNKPDESKAL</sequence>
<organism evidence="2 3">
    <name type="scientific">Fulvivirga marina</name>
    <dbReference type="NCBI Taxonomy" id="2494733"/>
    <lineage>
        <taxon>Bacteria</taxon>
        <taxon>Pseudomonadati</taxon>
        <taxon>Bacteroidota</taxon>
        <taxon>Cytophagia</taxon>
        <taxon>Cytophagales</taxon>
        <taxon>Fulvivirgaceae</taxon>
        <taxon>Fulvivirga</taxon>
    </lineage>
</organism>
<dbReference type="InterPro" id="IPR045175">
    <property type="entry name" value="M28_fam"/>
</dbReference>
<dbReference type="Pfam" id="PF04389">
    <property type="entry name" value="Peptidase_M28"/>
    <property type="match status" value="1"/>
</dbReference>
<dbReference type="PROSITE" id="PS51257">
    <property type="entry name" value="PROKAR_LIPOPROTEIN"/>
    <property type="match status" value="1"/>
</dbReference>
<dbReference type="GO" id="GO:0006508">
    <property type="term" value="P:proteolysis"/>
    <property type="evidence" value="ECO:0007669"/>
    <property type="project" value="InterPro"/>
</dbReference>
<dbReference type="EMBL" id="JAEUGD010000068">
    <property type="protein sequence ID" value="MBL6449998.1"/>
    <property type="molecule type" value="Genomic_DNA"/>
</dbReference>
<dbReference type="PANTHER" id="PTHR12147:SF26">
    <property type="entry name" value="PEPTIDASE M28 DOMAIN-CONTAINING PROTEIN"/>
    <property type="match status" value="1"/>
</dbReference>
<gene>
    <name evidence="2" type="ORF">JMN32_27035</name>
</gene>
<name>A0A937G412_9BACT</name>
<dbReference type="AlphaFoldDB" id="A0A937G412"/>
<evidence type="ECO:0000259" key="1">
    <source>
        <dbReference type="Pfam" id="PF04389"/>
    </source>
</evidence>
<evidence type="ECO:0000313" key="3">
    <source>
        <dbReference type="Proteomes" id="UP000614216"/>
    </source>
</evidence>
<dbReference type="PANTHER" id="PTHR12147">
    <property type="entry name" value="METALLOPEPTIDASE M28 FAMILY MEMBER"/>
    <property type="match status" value="1"/>
</dbReference>
<dbReference type="SUPFAM" id="SSF53187">
    <property type="entry name" value="Zn-dependent exopeptidases"/>
    <property type="match status" value="1"/>
</dbReference>
<reference evidence="2" key="1">
    <citation type="submission" date="2021-01" db="EMBL/GenBank/DDBJ databases">
        <title>Fulvivirga kasyanovii gen. nov., sp nov., a novel member of the phylum Bacteroidetes isolated from seawater in a mussel farm.</title>
        <authorList>
            <person name="Zhao L.-H."/>
            <person name="Wang Z.-J."/>
        </authorList>
    </citation>
    <scope>NUCLEOTIDE SEQUENCE</scope>
    <source>
        <strain evidence="2">29W222</strain>
    </source>
</reference>
<keyword evidence="3" id="KW-1185">Reference proteome</keyword>
<feature type="domain" description="Peptidase M28" evidence="1">
    <location>
        <begin position="126"/>
        <end position="335"/>
    </location>
</feature>
<evidence type="ECO:0000313" key="2">
    <source>
        <dbReference type="EMBL" id="MBL6449998.1"/>
    </source>
</evidence>
<proteinExistence type="predicted"/>
<protein>
    <submittedName>
        <fullName evidence="2">M28 family peptidase</fullName>
    </submittedName>
</protein>
<accession>A0A937G412</accession>
<comment type="caution">
    <text evidence="2">The sequence shown here is derived from an EMBL/GenBank/DDBJ whole genome shotgun (WGS) entry which is preliminary data.</text>
</comment>
<dbReference type="GO" id="GO:0008235">
    <property type="term" value="F:metalloexopeptidase activity"/>
    <property type="evidence" value="ECO:0007669"/>
    <property type="project" value="InterPro"/>
</dbReference>
<dbReference type="Gene3D" id="3.40.630.10">
    <property type="entry name" value="Zn peptidases"/>
    <property type="match status" value="1"/>
</dbReference>